<evidence type="ECO:0000313" key="12">
    <source>
        <dbReference type="Proteomes" id="UP000215509"/>
    </source>
</evidence>
<dbReference type="Proteomes" id="UP000215509">
    <property type="component" value="Unassembled WGS sequence"/>
</dbReference>
<evidence type="ECO:0008006" key="13">
    <source>
        <dbReference type="Google" id="ProtNLM"/>
    </source>
</evidence>
<evidence type="ECO:0000256" key="2">
    <source>
        <dbReference type="ARBA" id="ARBA00022490"/>
    </source>
</evidence>
<keyword evidence="5" id="KW-0805">Transcription regulation</keyword>
<keyword evidence="7" id="KW-0804">Transcription</keyword>
<evidence type="ECO:0000313" key="11">
    <source>
        <dbReference type="EMBL" id="OXM87435.1"/>
    </source>
</evidence>
<evidence type="ECO:0000256" key="8">
    <source>
        <dbReference type="PROSITE-ProRule" id="PRU00169"/>
    </source>
</evidence>
<keyword evidence="6" id="KW-0238">DNA-binding</keyword>
<dbReference type="PANTHER" id="PTHR42713:SF3">
    <property type="entry name" value="TRANSCRIPTIONAL REGULATORY PROTEIN HPTR"/>
    <property type="match status" value="1"/>
</dbReference>
<sequence length="265" mass="30430">MPKLMIVDDEIWVRKGIVKAVDWQGLGLQPAGEAADGEAAYTQALIEKPHLMLMDMRMPGMDGRQLLRLLKEKLPDLLIIVVSGFSHFEYTREAILYGAFDYVLKPVKKTELTQVLARAIEELRRRGICTESMESRASGTRTREELGRESLLSQAAVSRLLSISESIVQEIVCGYDKPLALSDFAKKYHMHPDYLSRLIKKETGKNFSDLLTEYRIEKAKELLERTNYKYFEISTLVGYEDYRYFSQVFKRSVGMTPGEYKHRTG</sequence>
<dbReference type="InterPro" id="IPR011006">
    <property type="entry name" value="CheY-like_superfamily"/>
</dbReference>
<dbReference type="Gene3D" id="3.40.50.2300">
    <property type="match status" value="1"/>
</dbReference>
<dbReference type="GO" id="GO:0005737">
    <property type="term" value="C:cytoplasm"/>
    <property type="evidence" value="ECO:0007669"/>
    <property type="project" value="UniProtKB-SubCell"/>
</dbReference>
<evidence type="ECO:0000256" key="1">
    <source>
        <dbReference type="ARBA" id="ARBA00004496"/>
    </source>
</evidence>
<evidence type="ECO:0000259" key="9">
    <source>
        <dbReference type="PROSITE" id="PS01124"/>
    </source>
</evidence>
<evidence type="ECO:0000259" key="10">
    <source>
        <dbReference type="PROSITE" id="PS50110"/>
    </source>
</evidence>
<protein>
    <recommendedName>
        <fullName evidence="13">DNA-binding response regulator</fullName>
    </recommendedName>
</protein>
<dbReference type="InterPro" id="IPR001789">
    <property type="entry name" value="Sig_transdc_resp-reg_receiver"/>
</dbReference>
<keyword evidence="4" id="KW-0902">Two-component regulatory system</keyword>
<name>A0A229UWC3_9BACL</name>
<dbReference type="InterPro" id="IPR018060">
    <property type="entry name" value="HTH_AraC"/>
</dbReference>
<dbReference type="Pfam" id="PF12833">
    <property type="entry name" value="HTH_18"/>
    <property type="match status" value="1"/>
</dbReference>
<gene>
    <name evidence="11" type="ORF">CF651_04870</name>
</gene>
<dbReference type="EMBL" id="NMQW01000005">
    <property type="protein sequence ID" value="OXM87435.1"/>
    <property type="molecule type" value="Genomic_DNA"/>
</dbReference>
<dbReference type="PROSITE" id="PS01124">
    <property type="entry name" value="HTH_ARAC_FAMILY_2"/>
    <property type="match status" value="1"/>
</dbReference>
<keyword evidence="2" id="KW-0963">Cytoplasm</keyword>
<comment type="subcellular location">
    <subcellularLocation>
        <location evidence="1">Cytoplasm</location>
    </subcellularLocation>
</comment>
<dbReference type="SUPFAM" id="SSF52172">
    <property type="entry name" value="CheY-like"/>
    <property type="match status" value="1"/>
</dbReference>
<dbReference type="AlphaFoldDB" id="A0A229UWC3"/>
<dbReference type="SMART" id="SM00342">
    <property type="entry name" value="HTH_ARAC"/>
    <property type="match status" value="1"/>
</dbReference>
<dbReference type="InterPro" id="IPR051552">
    <property type="entry name" value="HptR"/>
</dbReference>
<keyword evidence="3 8" id="KW-0597">Phosphoprotein</keyword>
<dbReference type="OrthoDB" id="2510626at2"/>
<dbReference type="InterPro" id="IPR020449">
    <property type="entry name" value="Tscrpt_reg_AraC-type_HTH"/>
</dbReference>
<keyword evidence="12" id="KW-1185">Reference proteome</keyword>
<accession>A0A229UWC3</accession>
<evidence type="ECO:0000256" key="5">
    <source>
        <dbReference type="ARBA" id="ARBA00023015"/>
    </source>
</evidence>
<comment type="caution">
    <text evidence="11">The sequence shown here is derived from an EMBL/GenBank/DDBJ whole genome shotgun (WGS) entry which is preliminary data.</text>
</comment>
<evidence type="ECO:0000256" key="7">
    <source>
        <dbReference type="ARBA" id="ARBA00023163"/>
    </source>
</evidence>
<dbReference type="GO" id="GO:0043565">
    <property type="term" value="F:sequence-specific DNA binding"/>
    <property type="evidence" value="ECO:0007669"/>
    <property type="project" value="InterPro"/>
</dbReference>
<dbReference type="Pfam" id="PF00072">
    <property type="entry name" value="Response_reg"/>
    <property type="match status" value="1"/>
</dbReference>
<reference evidence="11 12" key="1">
    <citation type="submission" date="2017-07" db="EMBL/GenBank/DDBJ databases">
        <title>Genome sequencing and assembly of Paenibacillus rigui.</title>
        <authorList>
            <person name="Mayilraj S."/>
        </authorList>
    </citation>
    <scope>NUCLEOTIDE SEQUENCE [LARGE SCALE GENOMIC DNA]</scope>
    <source>
        <strain evidence="11 12">JCM 16352</strain>
    </source>
</reference>
<feature type="modified residue" description="4-aspartylphosphate" evidence="8">
    <location>
        <position position="55"/>
    </location>
</feature>
<dbReference type="PROSITE" id="PS50110">
    <property type="entry name" value="RESPONSE_REGULATORY"/>
    <property type="match status" value="1"/>
</dbReference>
<dbReference type="SMART" id="SM00448">
    <property type="entry name" value="REC"/>
    <property type="match status" value="1"/>
</dbReference>
<dbReference type="InterPro" id="IPR009057">
    <property type="entry name" value="Homeodomain-like_sf"/>
</dbReference>
<dbReference type="CDD" id="cd17536">
    <property type="entry name" value="REC_YesN-like"/>
    <property type="match status" value="1"/>
</dbReference>
<organism evidence="11 12">
    <name type="scientific">Paenibacillus rigui</name>
    <dbReference type="NCBI Taxonomy" id="554312"/>
    <lineage>
        <taxon>Bacteria</taxon>
        <taxon>Bacillati</taxon>
        <taxon>Bacillota</taxon>
        <taxon>Bacilli</taxon>
        <taxon>Bacillales</taxon>
        <taxon>Paenibacillaceae</taxon>
        <taxon>Paenibacillus</taxon>
    </lineage>
</organism>
<dbReference type="Gene3D" id="1.10.10.60">
    <property type="entry name" value="Homeodomain-like"/>
    <property type="match status" value="2"/>
</dbReference>
<dbReference type="SUPFAM" id="SSF46689">
    <property type="entry name" value="Homeodomain-like"/>
    <property type="match status" value="1"/>
</dbReference>
<dbReference type="GO" id="GO:0003700">
    <property type="term" value="F:DNA-binding transcription factor activity"/>
    <property type="evidence" value="ECO:0007669"/>
    <property type="project" value="InterPro"/>
</dbReference>
<dbReference type="PANTHER" id="PTHR42713">
    <property type="entry name" value="HISTIDINE KINASE-RELATED"/>
    <property type="match status" value="1"/>
</dbReference>
<dbReference type="GO" id="GO:0000160">
    <property type="term" value="P:phosphorelay signal transduction system"/>
    <property type="evidence" value="ECO:0007669"/>
    <property type="project" value="UniProtKB-KW"/>
</dbReference>
<feature type="domain" description="HTH araC/xylS-type" evidence="9">
    <location>
        <begin position="165"/>
        <end position="263"/>
    </location>
</feature>
<evidence type="ECO:0000256" key="6">
    <source>
        <dbReference type="ARBA" id="ARBA00023125"/>
    </source>
</evidence>
<feature type="domain" description="Response regulatory" evidence="10">
    <location>
        <begin position="3"/>
        <end position="120"/>
    </location>
</feature>
<evidence type="ECO:0000256" key="3">
    <source>
        <dbReference type="ARBA" id="ARBA00022553"/>
    </source>
</evidence>
<proteinExistence type="predicted"/>
<evidence type="ECO:0000256" key="4">
    <source>
        <dbReference type="ARBA" id="ARBA00023012"/>
    </source>
</evidence>
<dbReference type="RefSeq" id="WP_094013732.1">
    <property type="nucleotide sequence ID" value="NZ_NMQW01000005.1"/>
</dbReference>
<dbReference type="PRINTS" id="PR00032">
    <property type="entry name" value="HTHARAC"/>
</dbReference>